<protein>
    <submittedName>
        <fullName evidence="1">Uncharacterized protein</fullName>
    </submittedName>
</protein>
<dbReference type="EMBL" id="CACRXK020007269">
    <property type="protein sequence ID" value="CAB4011801.1"/>
    <property type="molecule type" value="Genomic_DNA"/>
</dbReference>
<dbReference type="AlphaFoldDB" id="A0A7D9IRR7"/>
<dbReference type="Pfam" id="PF17921">
    <property type="entry name" value="Integrase_H2C2"/>
    <property type="match status" value="1"/>
</dbReference>
<gene>
    <name evidence="1" type="ORF">PACLA_8A047063</name>
</gene>
<comment type="caution">
    <text evidence="1">The sequence shown here is derived from an EMBL/GenBank/DDBJ whole genome shotgun (WGS) entry which is preliminary data.</text>
</comment>
<dbReference type="InterPro" id="IPR050951">
    <property type="entry name" value="Retrovirus_Pol_polyprotein"/>
</dbReference>
<dbReference type="Gene3D" id="1.10.340.70">
    <property type="match status" value="1"/>
</dbReference>
<dbReference type="InterPro" id="IPR041588">
    <property type="entry name" value="Integrase_H2C2"/>
</dbReference>
<sequence>MKSRSIAEDYVSFVAKTAIPRAMNSREIEEASSCDEELMTVRQCIETGFWDSPKCDSYKSVRDELCIVGKIVLRGTRMVIPPKLRPRVIELGHEGHQGILKMKQRLRTKVWWPGIDQEAEKFCKSVMDVKL</sequence>
<dbReference type="PANTHER" id="PTHR37984">
    <property type="entry name" value="PROTEIN CBG26694"/>
    <property type="match status" value="1"/>
</dbReference>
<keyword evidence="2" id="KW-1185">Reference proteome</keyword>
<dbReference type="OrthoDB" id="5976044at2759"/>
<accession>A0A7D9IRR7</accession>
<name>A0A7D9IRR7_PARCT</name>
<dbReference type="PANTHER" id="PTHR37984:SF11">
    <property type="entry name" value="INTEGRASE CATALYTIC DOMAIN-CONTAINING PROTEIN"/>
    <property type="match status" value="1"/>
</dbReference>
<evidence type="ECO:0000313" key="1">
    <source>
        <dbReference type="EMBL" id="CAB4011801.1"/>
    </source>
</evidence>
<dbReference type="Proteomes" id="UP001152795">
    <property type="component" value="Unassembled WGS sequence"/>
</dbReference>
<evidence type="ECO:0000313" key="2">
    <source>
        <dbReference type="Proteomes" id="UP001152795"/>
    </source>
</evidence>
<organism evidence="1 2">
    <name type="scientific">Paramuricea clavata</name>
    <name type="common">Red gorgonian</name>
    <name type="synonym">Violescent sea-whip</name>
    <dbReference type="NCBI Taxonomy" id="317549"/>
    <lineage>
        <taxon>Eukaryota</taxon>
        <taxon>Metazoa</taxon>
        <taxon>Cnidaria</taxon>
        <taxon>Anthozoa</taxon>
        <taxon>Octocorallia</taxon>
        <taxon>Malacalcyonacea</taxon>
        <taxon>Plexauridae</taxon>
        <taxon>Paramuricea</taxon>
    </lineage>
</organism>
<dbReference type="FunFam" id="1.10.340.70:FF:000003">
    <property type="entry name" value="Protein CBG25708"/>
    <property type="match status" value="1"/>
</dbReference>
<proteinExistence type="predicted"/>
<reference evidence="1" key="1">
    <citation type="submission" date="2020-04" db="EMBL/GenBank/DDBJ databases">
        <authorList>
            <person name="Alioto T."/>
            <person name="Alioto T."/>
            <person name="Gomez Garrido J."/>
        </authorList>
    </citation>
    <scope>NUCLEOTIDE SEQUENCE</scope>
    <source>
        <strain evidence="1">A484AB</strain>
    </source>
</reference>